<proteinExistence type="inferred from homology"/>
<evidence type="ECO:0000313" key="5">
    <source>
        <dbReference type="EMBL" id="EPS95687.1"/>
    </source>
</evidence>
<gene>
    <name evidence="5" type="ORF">FOMPIDRAFT_1131879</name>
</gene>
<evidence type="ECO:0000259" key="4">
    <source>
        <dbReference type="PROSITE" id="PS51186"/>
    </source>
</evidence>
<keyword evidence="3" id="KW-0012">Acyltransferase</keyword>
<dbReference type="InterPro" id="IPR016181">
    <property type="entry name" value="Acyl_CoA_acyltransferase"/>
</dbReference>
<dbReference type="PROSITE" id="PS51186">
    <property type="entry name" value="GNAT"/>
    <property type="match status" value="1"/>
</dbReference>
<dbReference type="OrthoDB" id="5043642at2759"/>
<keyword evidence="2" id="KW-0808">Transferase</keyword>
<accession>S8DT03</accession>
<dbReference type="EMBL" id="KE504202">
    <property type="protein sequence ID" value="EPS95687.1"/>
    <property type="molecule type" value="Genomic_DNA"/>
</dbReference>
<name>S8DT03_FOMSC</name>
<keyword evidence="6" id="KW-1185">Reference proteome</keyword>
<evidence type="ECO:0000256" key="1">
    <source>
        <dbReference type="ARBA" id="ARBA00009342"/>
    </source>
</evidence>
<sequence length="224" mass="25317">MRCNQNTVIVDPLVVLAPYRHEHVAKYHEWMKSTELQELTASEPLTLEQEYEMQQKWREDEDKLTFIVLANEARLSADDATDSTESDWLKTLPMVGDVNLFLKGNPSDEDFEAEVEIMIAEPAYRRRGLAHTVLQLFLSYATSAAKASATTNLAGIPPIPRTRLVARIGMQNAPSIALFEKLGFVETKRVEVFGELEMRWRAGAAGPQGEWKRGEVRAVQFPPD</sequence>
<dbReference type="InterPro" id="IPR039135">
    <property type="entry name" value="NAT9-like"/>
</dbReference>
<evidence type="ECO:0000256" key="2">
    <source>
        <dbReference type="ARBA" id="ARBA00022679"/>
    </source>
</evidence>
<dbReference type="PANTHER" id="PTHR13256">
    <property type="entry name" value="N-ACETYLTRANSFERASE 9"/>
    <property type="match status" value="1"/>
</dbReference>
<dbReference type="Pfam" id="PF13302">
    <property type="entry name" value="Acetyltransf_3"/>
    <property type="match status" value="1"/>
</dbReference>
<dbReference type="SUPFAM" id="SSF55729">
    <property type="entry name" value="Acyl-CoA N-acyltransferases (Nat)"/>
    <property type="match status" value="1"/>
</dbReference>
<dbReference type="HOGENOM" id="CLU_073102_0_0_1"/>
<feature type="domain" description="N-acetyltransferase" evidence="4">
    <location>
        <begin position="34"/>
        <end position="203"/>
    </location>
</feature>
<dbReference type="PANTHER" id="PTHR13256:SF16">
    <property type="entry name" value="ALPHA_BETA-TUBULIN-N-ACETYLTRANSFERASE 9"/>
    <property type="match status" value="1"/>
</dbReference>
<dbReference type="InterPro" id="IPR000182">
    <property type="entry name" value="GNAT_dom"/>
</dbReference>
<dbReference type="Proteomes" id="UP000015241">
    <property type="component" value="Unassembled WGS sequence"/>
</dbReference>
<dbReference type="eggNOG" id="KOG4135">
    <property type="taxonomic scope" value="Eukaryota"/>
</dbReference>
<dbReference type="InParanoid" id="S8DT03"/>
<dbReference type="STRING" id="743788.S8DT03"/>
<dbReference type="AlphaFoldDB" id="S8DT03"/>
<reference evidence="5 6" key="1">
    <citation type="journal article" date="2012" name="Science">
        <title>The Paleozoic origin of enzymatic lignin decomposition reconstructed from 31 fungal genomes.</title>
        <authorList>
            <person name="Floudas D."/>
            <person name="Binder M."/>
            <person name="Riley R."/>
            <person name="Barry K."/>
            <person name="Blanchette R.A."/>
            <person name="Henrissat B."/>
            <person name="Martinez A.T."/>
            <person name="Otillar R."/>
            <person name="Spatafora J.W."/>
            <person name="Yadav J.S."/>
            <person name="Aerts A."/>
            <person name="Benoit I."/>
            <person name="Boyd A."/>
            <person name="Carlson A."/>
            <person name="Copeland A."/>
            <person name="Coutinho P.M."/>
            <person name="de Vries R.P."/>
            <person name="Ferreira P."/>
            <person name="Findley K."/>
            <person name="Foster B."/>
            <person name="Gaskell J."/>
            <person name="Glotzer D."/>
            <person name="Gorecki P."/>
            <person name="Heitman J."/>
            <person name="Hesse C."/>
            <person name="Hori C."/>
            <person name="Igarashi K."/>
            <person name="Jurgens J.A."/>
            <person name="Kallen N."/>
            <person name="Kersten P."/>
            <person name="Kohler A."/>
            <person name="Kuees U."/>
            <person name="Kumar T.K.A."/>
            <person name="Kuo A."/>
            <person name="LaButti K."/>
            <person name="Larrondo L.F."/>
            <person name="Lindquist E."/>
            <person name="Ling A."/>
            <person name="Lombard V."/>
            <person name="Lucas S."/>
            <person name="Lundell T."/>
            <person name="Martin R."/>
            <person name="McLaughlin D.J."/>
            <person name="Morgenstern I."/>
            <person name="Morin E."/>
            <person name="Murat C."/>
            <person name="Nagy L.G."/>
            <person name="Nolan M."/>
            <person name="Ohm R.A."/>
            <person name="Patyshakuliyeva A."/>
            <person name="Rokas A."/>
            <person name="Ruiz-Duenas F.J."/>
            <person name="Sabat G."/>
            <person name="Salamov A."/>
            <person name="Samejima M."/>
            <person name="Schmutz J."/>
            <person name="Slot J.C."/>
            <person name="St John F."/>
            <person name="Stenlid J."/>
            <person name="Sun H."/>
            <person name="Sun S."/>
            <person name="Syed K."/>
            <person name="Tsang A."/>
            <person name="Wiebenga A."/>
            <person name="Young D."/>
            <person name="Pisabarro A."/>
            <person name="Eastwood D.C."/>
            <person name="Martin F."/>
            <person name="Cullen D."/>
            <person name="Grigoriev I.V."/>
            <person name="Hibbett D.S."/>
        </authorList>
    </citation>
    <scope>NUCLEOTIDE SEQUENCE</scope>
    <source>
        <strain evidence="6">FP-58527</strain>
    </source>
</reference>
<dbReference type="GO" id="GO:0008080">
    <property type="term" value="F:N-acetyltransferase activity"/>
    <property type="evidence" value="ECO:0007669"/>
    <property type="project" value="InterPro"/>
</dbReference>
<evidence type="ECO:0000313" key="6">
    <source>
        <dbReference type="Proteomes" id="UP000015241"/>
    </source>
</evidence>
<dbReference type="Gene3D" id="3.40.630.30">
    <property type="match status" value="1"/>
</dbReference>
<evidence type="ECO:0000256" key="3">
    <source>
        <dbReference type="ARBA" id="ARBA00023315"/>
    </source>
</evidence>
<organism evidence="5 6">
    <name type="scientific">Fomitopsis schrenkii</name>
    <name type="common">Brown rot fungus</name>
    <dbReference type="NCBI Taxonomy" id="2126942"/>
    <lineage>
        <taxon>Eukaryota</taxon>
        <taxon>Fungi</taxon>
        <taxon>Dikarya</taxon>
        <taxon>Basidiomycota</taxon>
        <taxon>Agaricomycotina</taxon>
        <taxon>Agaricomycetes</taxon>
        <taxon>Polyporales</taxon>
        <taxon>Fomitopsis</taxon>
    </lineage>
</organism>
<dbReference type="FunCoup" id="S8DT03">
    <property type="interactions" value="225"/>
</dbReference>
<comment type="similarity">
    <text evidence="1">Belongs to the acetyltransferase family. GNAT subfamily.</text>
</comment>
<protein>
    <recommendedName>
        <fullName evidence="4">N-acetyltransferase domain-containing protein</fullName>
    </recommendedName>
</protein>